<evidence type="ECO:0000313" key="4">
    <source>
        <dbReference type="Proteomes" id="UP001238163"/>
    </source>
</evidence>
<dbReference type="GO" id="GO:0006633">
    <property type="term" value="P:fatty acid biosynthetic process"/>
    <property type="evidence" value="ECO:0007669"/>
    <property type="project" value="TreeGrafter"/>
</dbReference>
<dbReference type="Pfam" id="PF13561">
    <property type="entry name" value="adh_short_C2"/>
    <property type="match status" value="1"/>
</dbReference>
<dbReference type="Proteomes" id="UP001238163">
    <property type="component" value="Unassembled WGS sequence"/>
</dbReference>
<proteinExistence type="inferred from homology"/>
<dbReference type="PRINTS" id="PR00080">
    <property type="entry name" value="SDRFAMILY"/>
</dbReference>
<gene>
    <name evidence="3" type="ORF">J3R75_002171</name>
</gene>
<keyword evidence="4" id="KW-1185">Reference proteome</keyword>
<sequence length="261" mass="27636">MKLANQVAIVTGGGGAIGRAIGRQLAEEGATVVLFDLFKDGAEQAAAEINALGKGRAVPCVANVSVYADTCAAVDKVVQDFGRIDILVNCAGGSARDKMRVYHEQTMEVVNWMLGANLFGPLHCIHAVSKHMVKAKSGRIINITSIVALNGKPACTEYAAAKGAIIAASKCLAMELGPHNITVNCVAPGLVERRELTPQLEANLAYRHSCVNRACRQDDIANMVRFLALPESDYITGQNIAVDGGRSLGLKGDDVRKIPDL</sequence>
<protein>
    <submittedName>
        <fullName evidence="3">3-oxoacyl-[acyl-carrier protein] reductase</fullName>
        <ecNumber evidence="3">1.1.1.100</ecNumber>
    </submittedName>
</protein>
<dbReference type="SUPFAM" id="SSF51735">
    <property type="entry name" value="NAD(P)-binding Rossmann-fold domains"/>
    <property type="match status" value="1"/>
</dbReference>
<dbReference type="EMBL" id="JAUSVL010000001">
    <property type="protein sequence ID" value="MDQ0290064.1"/>
    <property type="molecule type" value="Genomic_DNA"/>
</dbReference>
<name>A0AAE4AN84_9BACT</name>
<dbReference type="GO" id="GO:0048038">
    <property type="term" value="F:quinone binding"/>
    <property type="evidence" value="ECO:0007669"/>
    <property type="project" value="TreeGrafter"/>
</dbReference>
<evidence type="ECO:0000313" key="3">
    <source>
        <dbReference type="EMBL" id="MDQ0290064.1"/>
    </source>
</evidence>
<dbReference type="FunFam" id="3.40.50.720:FF:000084">
    <property type="entry name" value="Short-chain dehydrogenase reductase"/>
    <property type="match status" value="1"/>
</dbReference>
<dbReference type="CDD" id="cd05233">
    <property type="entry name" value="SDR_c"/>
    <property type="match status" value="1"/>
</dbReference>
<dbReference type="PANTHER" id="PTHR42760:SF133">
    <property type="entry name" value="3-OXOACYL-[ACYL-CARRIER-PROTEIN] REDUCTASE"/>
    <property type="match status" value="1"/>
</dbReference>
<dbReference type="RefSeq" id="WP_307261487.1">
    <property type="nucleotide sequence ID" value="NZ_JAUSVL010000001.1"/>
</dbReference>
<comment type="similarity">
    <text evidence="1">Belongs to the short-chain dehydrogenases/reductases (SDR) family.</text>
</comment>
<keyword evidence="2 3" id="KW-0560">Oxidoreductase</keyword>
<dbReference type="PRINTS" id="PR00081">
    <property type="entry name" value="GDHRDH"/>
</dbReference>
<dbReference type="InterPro" id="IPR036291">
    <property type="entry name" value="NAD(P)-bd_dom_sf"/>
</dbReference>
<accession>A0AAE4AN84</accession>
<dbReference type="Gene3D" id="3.40.50.720">
    <property type="entry name" value="NAD(P)-binding Rossmann-like Domain"/>
    <property type="match status" value="1"/>
</dbReference>
<evidence type="ECO:0000256" key="2">
    <source>
        <dbReference type="ARBA" id="ARBA00023002"/>
    </source>
</evidence>
<dbReference type="EC" id="1.1.1.100" evidence="3"/>
<dbReference type="InterPro" id="IPR002347">
    <property type="entry name" value="SDR_fam"/>
</dbReference>
<dbReference type="PANTHER" id="PTHR42760">
    <property type="entry name" value="SHORT-CHAIN DEHYDROGENASES/REDUCTASES FAMILY MEMBER"/>
    <property type="match status" value="1"/>
</dbReference>
<dbReference type="GO" id="GO:0004316">
    <property type="term" value="F:3-oxoacyl-[acyl-carrier-protein] reductase (NADPH) activity"/>
    <property type="evidence" value="ECO:0007669"/>
    <property type="project" value="UniProtKB-EC"/>
</dbReference>
<comment type="caution">
    <text evidence="3">The sequence shown here is derived from an EMBL/GenBank/DDBJ whole genome shotgun (WGS) entry which is preliminary data.</text>
</comment>
<dbReference type="AlphaFoldDB" id="A0AAE4AN84"/>
<reference evidence="3" key="1">
    <citation type="submission" date="2023-07" db="EMBL/GenBank/DDBJ databases">
        <title>Genomic Encyclopedia of Type Strains, Phase IV (KMG-IV): sequencing the most valuable type-strain genomes for metagenomic binning, comparative biology and taxonomic classification.</title>
        <authorList>
            <person name="Goeker M."/>
        </authorList>
    </citation>
    <scope>NUCLEOTIDE SEQUENCE</scope>
    <source>
        <strain evidence="3">DSM 24202</strain>
    </source>
</reference>
<evidence type="ECO:0000256" key="1">
    <source>
        <dbReference type="ARBA" id="ARBA00006484"/>
    </source>
</evidence>
<organism evidence="3 4">
    <name type="scientific">Oligosphaera ethanolica</name>
    <dbReference type="NCBI Taxonomy" id="760260"/>
    <lineage>
        <taxon>Bacteria</taxon>
        <taxon>Pseudomonadati</taxon>
        <taxon>Lentisphaerota</taxon>
        <taxon>Oligosphaeria</taxon>
        <taxon>Oligosphaerales</taxon>
        <taxon>Oligosphaeraceae</taxon>
        <taxon>Oligosphaera</taxon>
    </lineage>
</organism>